<organism evidence="1">
    <name type="scientific">uncultured Caudovirales phage</name>
    <dbReference type="NCBI Taxonomy" id="2100421"/>
    <lineage>
        <taxon>Viruses</taxon>
        <taxon>Duplodnaviria</taxon>
        <taxon>Heunggongvirae</taxon>
        <taxon>Uroviricota</taxon>
        <taxon>Caudoviricetes</taxon>
        <taxon>Peduoviridae</taxon>
        <taxon>Maltschvirus</taxon>
        <taxon>Maltschvirus maltsch</taxon>
    </lineage>
</organism>
<dbReference type="EMBL" id="LR798236">
    <property type="protein sequence ID" value="CAB5212436.1"/>
    <property type="molecule type" value="Genomic_DNA"/>
</dbReference>
<gene>
    <name evidence="1" type="ORF">UFOVP188_16</name>
</gene>
<reference evidence="1" key="1">
    <citation type="submission" date="2020-05" db="EMBL/GenBank/DDBJ databases">
        <authorList>
            <person name="Chiriac C."/>
            <person name="Salcher M."/>
            <person name="Ghai R."/>
            <person name="Kavagutti S V."/>
        </authorList>
    </citation>
    <scope>NUCLEOTIDE SEQUENCE</scope>
</reference>
<proteinExistence type="predicted"/>
<name>A0A6J7WI57_9CAUD</name>
<evidence type="ECO:0000313" key="1">
    <source>
        <dbReference type="EMBL" id="CAB5212436.1"/>
    </source>
</evidence>
<sequence>MMHANWMVTLATAQQKALLNLGYTNQQVKAMSLADTTQELKTLGYDFKANSPFKNK</sequence>
<protein>
    <submittedName>
        <fullName evidence="1">Uncharacterized protein</fullName>
    </submittedName>
</protein>
<accession>A0A6J7WI57</accession>